<accession>A0A975PGY7</accession>
<sequence>MSDSFVDLLETSLEVPDFELGEARRAALFAAAMGPVVMPENVVPFPCVNDDEQAAFDWLMGERPADVALMDRLVTHPGFCAAVVAQHGFLRELRSALRLTAASTLERGAKTPRRTMRAVGLIAGAMAASLAAMVTLQILPSKKTGSTGTAATTGGNDVPVAEISLVPSSAEAPAHVTAFAPPFAVEPDPASAAMVPAVAKMEIPTAAELPEGVEPIHEWKDAGRIAAREAFGGEAPSFGEMAVTTPTAAEEPVLALAGRARSSDGGGHDGLYAMVSDSVTSRGNNWYYWSGSQDGSGASVPEPGGCFPVMIGCLLLWWRRRPTLRS</sequence>
<keyword evidence="1" id="KW-0812">Transmembrane</keyword>
<keyword evidence="3" id="KW-1185">Reference proteome</keyword>
<dbReference type="AlphaFoldDB" id="A0A975PGY7"/>
<organism evidence="2 3">
    <name type="scientific">Luteolibacter ambystomatis</name>
    <dbReference type="NCBI Taxonomy" id="2824561"/>
    <lineage>
        <taxon>Bacteria</taxon>
        <taxon>Pseudomonadati</taxon>
        <taxon>Verrucomicrobiota</taxon>
        <taxon>Verrucomicrobiia</taxon>
        <taxon>Verrucomicrobiales</taxon>
        <taxon>Verrucomicrobiaceae</taxon>
        <taxon>Luteolibacter</taxon>
    </lineage>
</organism>
<proteinExistence type="predicted"/>
<protein>
    <submittedName>
        <fullName evidence="2">Uncharacterized protein</fullName>
    </submittedName>
</protein>
<keyword evidence="1" id="KW-0472">Membrane</keyword>
<dbReference type="RefSeq" id="WP_211634079.1">
    <property type="nucleotide sequence ID" value="NZ_CP073100.1"/>
</dbReference>
<keyword evidence="1" id="KW-1133">Transmembrane helix</keyword>
<dbReference type="KEGG" id="lamb:KBB96_07785"/>
<dbReference type="Proteomes" id="UP000676169">
    <property type="component" value="Chromosome"/>
</dbReference>
<evidence type="ECO:0000313" key="2">
    <source>
        <dbReference type="EMBL" id="QUE52782.1"/>
    </source>
</evidence>
<feature type="transmembrane region" description="Helical" evidence="1">
    <location>
        <begin position="118"/>
        <end position="139"/>
    </location>
</feature>
<reference evidence="2" key="1">
    <citation type="submission" date="2021-04" db="EMBL/GenBank/DDBJ databases">
        <title>Luteolibacter sp. 32A isolated from the skin of an Anderson's salamander (Ambystoma andersonii).</title>
        <authorList>
            <person name="Spergser J."/>
            <person name="Busse H.-J."/>
        </authorList>
    </citation>
    <scope>NUCLEOTIDE SEQUENCE</scope>
    <source>
        <strain evidence="2">32A</strain>
    </source>
</reference>
<evidence type="ECO:0000256" key="1">
    <source>
        <dbReference type="SAM" id="Phobius"/>
    </source>
</evidence>
<evidence type="ECO:0000313" key="3">
    <source>
        <dbReference type="Proteomes" id="UP000676169"/>
    </source>
</evidence>
<name>A0A975PGY7_9BACT</name>
<dbReference type="EMBL" id="CP073100">
    <property type="protein sequence ID" value="QUE52782.1"/>
    <property type="molecule type" value="Genomic_DNA"/>
</dbReference>
<gene>
    <name evidence="2" type="ORF">KBB96_07785</name>
</gene>